<dbReference type="Proteomes" id="UP000217103">
    <property type="component" value="Unassembled WGS sequence"/>
</dbReference>
<sequence length="186" mass="20567">MSRVGIILGTTRPNRTGEAVARWVHELATKRGDAEYELVDLKDYALPHLDEPNVPALGDYRHEHTKRWSEKIGSLDAFVFVTPEYNHSIPGVLKDAIDFLYAEWNNKAAGFVGYGLDGAARAIEHLRHILATVSVATVAHQVALSLYNDFVNLSEFKPAAVHEEKLGLVLDQVLAWSGALRALRAA</sequence>
<dbReference type="GO" id="GO:0016491">
    <property type="term" value="F:oxidoreductase activity"/>
    <property type="evidence" value="ECO:0007669"/>
    <property type="project" value="InterPro"/>
</dbReference>
<evidence type="ECO:0000313" key="3">
    <source>
        <dbReference type="Proteomes" id="UP000217103"/>
    </source>
</evidence>
<dbReference type="EMBL" id="FNKK01000002">
    <property type="protein sequence ID" value="SDQ56848.1"/>
    <property type="molecule type" value="Genomic_DNA"/>
</dbReference>
<organism evidence="2 3">
    <name type="scientific">Thermostaphylospora chromogena</name>
    <dbReference type="NCBI Taxonomy" id="35622"/>
    <lineage>
        <taxon>Bacteria</taxon>
        <taxon>Bacillati</taxon>
        <taxon>Actinomycetota</taxon>
        <taxon>Actinomycetes</taxon>
        <taxon>Streptosporangiales</taxon>
        <taxon>Thermomonosporaceae</taxon>
        <taxon>Thermostaphylospora</taxon>
    </lineage>
</organism>
<dbReference type="Gene3D" id="3.40.50.360">
    <property type="match status" value="1"/>
</dbReference>
<accession>A0A1H1BY37</accession>
<dbReference type="GO" id="GO:0005829">
    <property type="term" value="C:cytosol"/>
    <property type="evidence" value="ECO:0007669"/>
    <property type="project" value="TreeGrafter"/>
</dbReference>
<evidence type="ECO:0000259" key="1">
    <source>
        <dbReference type="Pfam" id="PF03358"/>
    </source>
</evidence>
<dbReference type="Pfam" id="PF03358">
    <property type="entry name" value="FMN_red"/>
    <property type="match status" value="1"/>
</dbReference>
<dbReference type="InterPro" id="IPR029039">
    <property type="entry name" value="Flavoprotein-like_sf"/>
</dbReference>
<dbReference type="InterPro" id="IPR005025">
    <property type="entry name" value="FMN_Rdtase-like_dom"/>
</dbReference>
<dbReference type="STRING" id="35622.SAMN04489764_1191"/>
<gene>
    <name evidence="2" type="ORF">SAMN04489764_1191</name>
</gene>
<keyword evidence="3" id="KW-1185">Reference proteome</keyword>
<reference evidence="2 3" key="1">
    <citation type="submission" date="2016-10" db="EMBL/GenBank/DDBJ databases">
        <authorList>
            <person name="de Groot N.N."/>
        </authorList>
    </citation>
    <scope>NUCLEOTIDE SEQUENCE [LARGE SCALE GENOMIC DNA]</scope>
    <source>
        <strain evidence="2 3">DSM 43794</strain>
    </source>
</reference>
<dbReference type="PANTHER" id="PTHR30543">
    <property type="entry name" value="CHROMATE REDUCTASE"/>
    <property type="match status" value="1"/>
</dbReference>
<dbReference type="GO" id="GO:0010181">
    <property type="term" value="F:FMN binding"/>
    <property type="evidence" value="ECO:0007669"/>
    <property type="project" value="TreeGrafter"/>
</dbReference>
<dbReference type="PANTHER" id="PTHR30543:SF21">
    <property type="entry name" value="NAD(P)H-DEPENDENT FMN REDUCTASE LOT6"/>
    <property type="match status" value="1"/>
</dbReference>
<dbReference type="OrthoDB" id="9812295at2"/>
<feature type="domain" description="NADPH-dependent FMN reductase-like" evidence="1">
    <location>
        <begin position="3"/>
        <end position="147"/>
    </location>
</feature>
<protein>
    <submittedName>
        <fullName evidence="2">NAD(P)H-dependent FMN reductase</fullName>
    </submittedName>
</protein>
<dbReference type="SUPFAM" id="SSF52218">
    <property type="entry name" value="Flavoproteins"/>
    <property type="match status" value="1"/>
</dbReference>
<proteinExistence type="predicted"/>
<evidence type="ECO:0000313" key="2">
    <source>
        <dbReference type="EMBL" id="SDQ56848.1"/>
    </source>
</evidence>
<name>A0A1H1BY37_9ACTN</name>
<dbReference type="RefSeq" id="WP_093258130.1">
    <property type="nucleotide sequence ID" value="NZ_FNKK01000002.1"/>
</dbReference>
<dbReference type="AlphaFoldDB" id="A0A1H1BY37"/>
<dbReference type="InterPro" id="IPR050712">
    <property type="entry name" value="NAD(P)H-dep_reductase"/>
</dbReference>